<dbReference type="InterPro" id="IPR050351">
    <property type="entry name" value="BphY/WalK/GraS-like"/>
</dbReference>
<feature type="transmembrane region" description="Helical" evidence="9">
    <location>
        <begin position="411"/>
        <end position="431"/>
    </location>
</feature>
<keyword evidence="8" id="KW-0902">Two-component regulatory system</keyword>
<dbReference type="RefSeq" id="WP_211546604.1">
    <property type="nucleotide sequence ID" value="NZ_JAGTUF010000003.1"/>
</dbReference>
<dbReference type="Proteomes" id="UP000680714">
    <property type="component" value="Unassembled WGS sequence"/>
</dbReference>
<keyword evidence="9" id="KW-0472">Membrane</keyword>
<protein>
    <recommendedName>
        <fullName evidence="2">histidine kinase</fullName>
        <ecNumber evidence="2">2.7.13.3</ecNumber>
    </recommendedName>
</protein>
<dbReference type="InterPro" id="IPR003661">
    <property type="entry name" value="HisK_dim/P_dom"/>
</dbReference>
<dbReference type="EC" id="2.7.13.3" evidence="2"/>
<keyword evidence="9" id="KW-0812">Transmembrane</keyword>
<dbReference type="PANTHER" id="PTHR42878">
    <property type="entry name" value="TWO-COMPONENT HISTIDINE KINASE"/>
    <property type="match status" value="1"/>
</dbReference>
<evidence type="ECO:0000313" key="11">
    <source>
        <dbReference type="EMBL" id="MBR9971088.1"/>
    </source>
</evidence>
<comment type="caution">
    <text evidence="11">The sequence shown here is derived from an EMBL/GenBank/DDBJ whole genome shotgun (WGS) entry which is preliminary data.</text>
</comment>
<dbReference type="Gene3D" id="3.30.565.10">
    <property type="entry name" value="Histidine kinase-like ATPase, C-terminal domain"/>
    <property type="match status" value="1"/>
</dbReference>
<dbReference type="InterPro" id="IPR005467">
    <property type="entry name" value="His_kinase_dom"/>
</dbReference>
<keyword evidence="7" id="KW-0067">ATP-binding</keyword>
<evidence type="ECO:0000256" key="5">
    <source>
        <dbReference type="ARBA" id="ARBA00022741"/>
    </source>
</evidence>
<evidence type="ECO:0000256" key="1">
    <source>
        <dbReference type="ARBA" id="ARBA00000085"/>
    </source>
</evidence>
<dbReference type="SMART" id="SM00388">
    <property type="entry name" value="HisKA"/>
    <property type="match status" value="1"/>
</dbReference>
<name>A0ABS5IBK9_9PROT</name>
<comment type="catalytic activity">
    <reaction evidence="1">
        <text>ATP + protein L-histidine = ADP + protein N-phospho-L-histidine.</text>
        <dbReference type="EC" id="2.7.13.3"/>
    </reaction>
</comment>
<keyword evidence="6" id="KW-0418">Kinase</keyword>
<dbReference type="Gene3D" id="1.10.287.130">
    <property type="match status" value="1"/>
</dbReference>
<evidence type="ECO:0000256" key="2">
    <source>
        <dbReference type="ARBA" id="ARBA00012438"/>
    </source>
</evidence>
<keyword evidence="5" id="KW-0547">Nucleotide-binding</keyword>
<evidence type="ECO:0000256" key="7">
    <source>
        <dbReference type="ARBA" id="ARBA00022840"/>
    </source>
</evidence>
<dbReference type="PRINTS" id="PR00344">
    <property type="entry name" value="BCTRLSENSOR"/>
</dbReference>
<dbReference type="EMBL" id="JAGTUF010000003">
    <property type="protein sequence ID" value="MBR9971088.1"/>
    <property type="molecule type" value="Genomic_DNA"/>
</dbReference>
<dbReference type="InterPro" id="IPR004358">
    <property type="entry name" value="Sig_transdc_His_kin-like_C"/>
</dbReference>
<feature type="transmembrane region" description="Helical" evidence="9">
    <location>
        <begin position="383"/>
        <end position="405"/>
    </location>
</feature>
<proteinExistence type="predicted"/>
<feature type="domain" description="Histidine kinase" evidence="10">
    <location>
        <begin position="474"/>
        <end position="689"/>
    </location>
</feature>
<evidence type="ECO:0000256" key="3">
    <source>
        <dbReference type="ARBA" id="ARBA00022553"/>
    </source>
</evidence>
<evidence type="ECO:0000256" key="6">
    <source>
        <dbReference type="ARBA" id="ARBA00022777"/>
    </source>
</evidence>
<dbReference type="SUPFAM" id="SSF47384">
    <property type="entry name" value="Homodimeric domain of signal transducing histidine kinase"/>
    <property type="match status" value="1"/>
</dbReference>
<dbReference type="InterPro" id="IPR036890">
    <property type="entry name" value="HATPase_C_sf"/>
</dbReference>
<organism evidence="11 12">
    <name type="scientific">Magnetospirillum sulfuroxidans</name>
    <dbReference type="NCBI Taxonomy" id="611300"/>
    <lineage>
        <taxon>Bacteria</taxon>
        <taxon>Pseudomonadati</taxon>
        <taxon>Pseudomonadota</taxon>
        <taxon>Alphaproteobacteria</taxon>
        <taxon>Rhodospirillales</taxon>
        <taxon>Rhodospirillaceae</taxon>
        <taxon>Magnetospirillum</taxon>
    </lineage>
</organism>
<evidence type="ECO:0000256" key="8">
    <source>
        <dbReference type="ARBA" id="ARBA00023012"/>
    </source>
</evidence>
<dbReference type="SMART" id="SM01080">
    <property type="entry name" value="CHASE2"/>
    <property type="match status" value="1"/>
</dbReference>
<keyword evidence="4" id="KW-0808">Transferase</keyword>
<accession>A0ABS5IBK9</accession>
<dbReference type="Pfam" id="PF05226">
    <property type="entry name" value="CHASE2"/>
    <property type="match status" value="1"/>
</dbReference>
<dbReference type="PROSITE" id="PS50109">
    <property type="entry name" value="HIS_KIN"/>
    <property type="match status" value="1"/>
</dbReference>
<dbReference type="CDD" id="cd00075">
    <property type="entry name" value="HATPase"/>
    <property type="match status" value="1"/>
</dbReference>
<feature type="transmembrane region" description="Helical" evidence="9">
    <location>
        <begin position="356"/>
        <end position="376"/>
    </location>
</feature>
<dbReference type="SMART" id="SM00387">
    <property type="entry name" value="HATPase_c"/>
    <property type="match status" value="1"/>
</dbReference>
<dbReference type="SUPFAM" id="SSF55874">
    <property type="entry name" value="ATPase domain of HSP90 chaperone/DNA topoisomerase II/histidine kinase"/>
    <property type="match status" value="1"/>
</dbReference>
<evidence type="ECO:0000256" key="9">
    <source>
        <dbReference type="SAM" id="Phobius"/>
    </source>
</evidence>
<dbReference type="InterPro" id="IPR007890">
    <property type="entry name" value="CHASE2"/>
</dbReference>
<evidence type="ECO:0000256" key="4">
    <source>
        <dbReference type="ARBA" id="ARBA00022679"/>
    </source>
</evidence>
<dbReference type="InterPro" id="IPR003594">
    <property type="entry name" value="HATPase_dom"/>
</dbReference>
<evidence type="ECO:0000259" key="10">
    <source>
        <dbReference type="PROSITE" id="PS50109"/>
    </source>
</evidence>
<dbReference type="Pfam" id="PF00512">
    <property type="entry name" value="HisKA"/>
    <property type="match status" value="1"/>
</dbReference>
<reference evidence="11 12" key="1">
    <citation type="submission" date="2021-04" db="EMBL/GenBank/DDBJ databases">
        <title>Magnetospirillum sulfuroxidans sp. nov., a facultative chemolithoautotrophic sulfur-oxidizing alphaproteobacterium isolated from freshwater sediment and proposals for Paramagetospirillum gen. nov., and Magnetospirillaceae fam. nov.</title>
        <authorList>
            <person name="Koziaeva V."/>
            <person name="Geelhoed J.S."/>
            <person name="Sorokin D.Y."/>
            <person name="Grouzdev D.S."/>
        </authorList>
    </citation>
    <scope>NUCLEOTIDE SEQUENCE [LARGE SCALE GENOMIC DNA]</scope>
    <source>
        <strain evidence="11 12">J10</strain>
    </source>
</reference>
<keyword evidence="3" id="KW-0597">Phosphoprotein</keyword>
<dbReference type="Pfam" id="PF02518">
    <property type="entry name" value="HATPase_c"/>
    <property type="match status" value="1"/>
</dbReference>
<keyword evidence="9" id="KW-1133">Transmembrane helix</keyword>
<dbReference type="PANTHER" id="PTHR42878:SF7">
    <property type="entry name" value="SENSOR HISTIDINE KINASE GLRK"/>
    <property type="match status" value="1"/>
</dbReference>
<keyword evidence="12" id="KW-1185">Reference proteome</keyword>
<sequence length="709" mass="75819">MERTGRVAAVLSFGRGRPLGLAVLTICLAAQVLSASPVVAVRNALFDGLQALFLPKHGNSRVSVVEIDEKSLESLGQWPWPRSLTARLVAAVQQAKPVGIGLAMVMPEPDRSSPDVLALSSDFPPEVRLQLSLLPGHDRLLAQAIAAGPAPVTLGVAGLVGGLSMQENGPLPPVLLRGDGDSASAAIHYDDTLRSRPELERAAAGLGLISVERDADGVVRRLPLLAWANGHPFPALAVEMLRLAVNAPALEANVGSAGGIDGIVIGGRRPPVLADGTSWLHFDPYRSRSSMSAVDVLDGKVNPSLLHDHLVLIGVTGLGLVNEAVVAVGDSVPAVHVHAQLLQSLLDDTLLSRPSWMVMVEAAVLLVLGLGIIVLSPRVSGRGFWVLGGLWLLPLPYAAILFQRYGVLFDGAVPLIGAGLVFMAMIVVMSAEDRRQRHILHQSLEEHRLRMAHLGGELASERRAAEDRLQFIDMISHEYRTPLAVLRTGLDVLELRLQETPQTKALSRMRRAVIRLSEIVDVGLARARLDATQIPVERKEIDLGQCLDEAVVSVRAAHVGRSVVVDGPKPAPMVLADPPMLKTALLNLIDNALKYSDHDVFVSIRLAEGEEPPTTCRLVVADEGIGMSATEMTKVFDKFYRTPTALTKPGTGMGLGITRRIIELHDGSIDLRSRPGEGTTVTVTLPLGLSRQDCSHELTKGNGQGHIVA</sequence>
<evidence type="ECO:0000313" key="12">
    <source>
        <dbReference type="Proteomes" id="UP000680714"/>
    </source>
</evidence>
<dbReference type="InterPro" id="IPR036097">
    <property type="entry name" value="HisK_dim/P_sf"/>
</dbReference>
<gene>
    <name evidence="11" type="ORF">KEC16_05105</name>
</gene>
<dbReference type="CDD" id="cd00082">
    <property type="entry name" value="HisKA"/>
    <property type="match status" value="1"/>
</dbReference>